<evidence type="ECO:0000313" key="2">
    <source>
        <dbReference type="Proteomes" id="UP000256601"/>
    </source>
</evidence>
<organism evidence="1 2">
    <name type="scientific">Yarrowia lipolytica</name>
    <name type="common">Candida lipolytica</name>
    <dbReference type="NCBI Taxonomy" id="4952"/>
    <lineage>
        <taxon>Eukaryota</taxon>
        <taxon>Fungi</taxon>
        <taxon>Dikarya</taxon>
        <taxon>Ascomycota</taxon>
        <taxon>Saccharomycotina</taxon>
        <taxon>Dipodascomycetes</taxon>
        <taxon>Dipodascales</taxon>
        <taxon>Dipodascales incertae sedis</taxon>
        <taxon>Yarrowia</taxon>
    </lineage>
</organism>
<accession>A0A371C2T8</accession>
<dbReference type="EMBL" id="KZ859026">
    <property type="protein sequence ID" value="RDW24635.1"/>
    <property type="molecule type" value="Genomic_DNA"/>
</dbReference>
<proteinExistence type="predicted"/>
<reference evidence="1 2" key="1">
    <citation type="submission" date="2018-07" db="EMBL/GenBank/DDBJ databases">
        <title>Draft Genome Assemblies for Five Robust Yarrowia lipolytica Strains Exhibiting High Lipid Production and Pentose Sugar Utilization and Sugar Alcohol Secretion from Undetoxified Lignocellulosic Biomass Hydrolysates.</title>
        <authorList>
            <consortium name="DOE Joint Genome Institute"/>
            <person name="Walker C."/>
            <person name="Ryu S."/>
            <person name="Na H."/>
            <person name="Zane M."/>
            <person name="LaButti K."/>
            <person name="Lipzen A."/>
            <person name="Haridas S."/>
            <person name="Barry K."/>
            <person name="Grigoriev I.V."/>
            <person name="Quarterman J."/>
            <person name="Slininger P."/>
            <person name="Dien B."/>
            <person name="Trinh C.T."/>
        </authorList>
    </citation>
    <scope>NUCLEOTIDE SEQUENCE [LARGE SCALE GENOMIC DNA]</scope>
    <source>
        <strain evidence="1 2">YB392</strain>
    </source>
</reference>
<sequence>MGTYRVAYKYVLAVCVLFVGVWDRGVGGDSLRASPPAGGGGFGACDRARHLVAWPQRPIPPRWLAPPPRLQARLSALAPPALSSLHYIRRTLCTKNLVFV</sequence>
<protein>
    <submittedName>
        <fullName evidence="1">Uncharacterized protein</fullName>
    </submittedName>
</protein>
<name>A0A371C2T8_YARLL</name>
<evidence type="ECO:0000313" key="1">
    <source>
        <dbReference type="EMBL" id="RDW24635.1"/>
    </source>
</evidence>
<dbReference type="Proteomes" id="UP000256601">
    <property type="component" value="Unassembled WGS sequence"/>
</dbReference>
<dbReference type="AlphaFoldDB" id="A0A371C2T8"/>
<gene>
    <name evidence="1" type="ORF">B0I71DRAFT_133990</name>
</gene>